<comment type="caution">
    <text evidence="1">The sequence shown here is derived from an EMBL/GenBank/DDBJ whole genome shotgun (WGS) entry which is preliminary data.</text>
</comment>
<evidence type="ECO:0000313" key="2">
    <source>
        <dbReference type="Proteomes" id="UP001223420"/>
    </source>
</evidence>
<dbReference type="EMBL" id="JAUSWL010000002">
    <property type="protein sequence ID" value="MDQ0542516.1"/>
    <property type="molecule type" value="Genomic_DNA"/>
</dbReference>
<dbReference type="AlphaFoldDB" id="A0AAJ1TKT7"/>
<accession>A0AAJ1TKT7</accession>
<name>A0AAJ1TKT7_9HYPH</name>
<proteinExistence type="predicted"/>
<protein>
    <submittedName>
        <fullName evidence="1">Uncharacterized protein</fullName>
    </submittedName>
</protein>
<sequence>MPPLDRLIPGADVRPAVVRNARIGRPTRIDSTPTRTGEA</sequence>
<evidence type="ECO:0000313" key="1">
    <source>
        <dbReference type="EMBL" id="MDQ0542516.1"/>
    </source>
</evidence>
<gene>
    <name evidence="1" type="ORF">QO001_001434</name>
</gene>
<reference evidence="1" key="1">
    <citation type="submission" date="2023-07" db="EMBL/GenBank/DDBJ databases">
        <title>Genomic Encyclopedia of Type Strains, Phase IV (KMG-IV): sequencing the most valuable type-strain genomes for metagenomic binning, comparative biology and taxonomic classification.</title>
        <authorList>
            <person name="Goeker M."/>
        </authorList>
    </citation>
    <scope>NUCLEOTIDE SEQUENCE</scope>
    <source>
        <strain evidence="1">DSM 19569</strain>
    </source>
</reference>
<organism evidence="1 2">
    <name type="scientific">Methylobacterium brachiatum</name>
    <dbReference type="NCBI Taxonomy" id="269660"/>
    <lineage>
        <taxon>Bacteria</taxon>
        <taxon>Pseudomonadati</taxon>
        <taxon>Pseudomonadota</taxon>
        <taxon>Alphaproteobacteria</taxon>
        <taxon>Hyphomicrobiales</taxon>
        <taxon>Methylobacteriaceae</taxon>
        <taxon>Methylobacterium</taxon>
    </lineage>
</organism>
<dbReference type="Proteomes" id="UP001223420">
    <property type="component" value="Unassembled WGS sequence"/>
</dbReference>